<keyword evidence="1" id="KW-0378">Hydrolase</keyword>
<name>A0ABW0U6G3_9BACI</name>
<reference evidence="4" key="1">
    <citation type="journal article" date="2019" name="Int. J. Syst. Evol. Microbiol.">
        <title>The Global Catalogue of Microorganisms (GCM) 10K type strain sequencing project: providing services to taxonomists for standard genome sequencing and annotation.</title>
        <authorList>
            <consortium name="The Broad Institute Genomics Platform"/>
            <consortium name="The Broad Institute Genome Sequencing Center for Infectious Disease"/>
            <person name="Wu L."/>
            <person name="Ma J."/>
        </authorList>
    </citation>
    <scope>NUCLEOTIDE SEQUENCE [LARGE SCALE GENOMIC DNA]</scope>
    <source>
        <strain evidence="4">CGMCC 1.15790</strain>
    </source>
</reference>
<keyword evidence="3" id="KW-0645">Protease</keyword>
<dbReference type="InterPro" id="IPR001375">
    <property type="entry name" value="Peptidase_S9_cat"/>
</dbReference>
<dbReference type="RefSeq" id="WP_270896278.1">
    <property type="nucleotide sequence ID" value="NZ_JBHSPF010000015.1"/>
</dbReference>
<comment type="caution">
    <text evidence="3">The sequence shown here is derived from an EMBL/GenBank/DDBJ whole genome shotgun (WGS) entry which is preliminary data.</text>
</comment>
<organism evidence="3 4">
    <name type="scientific">Aliibacillus thermotolerans</name>
    <dbReference type="NCBI Taxonomy" id="1834418"/>
    <lineage>
        <taxon>Bacteria</taxon>
        <taxon>Bacillati</taxon>
        <taxon>Bacillota</taxon>
        <taxon>Bacilli</taxon>
        <taxon>Bacillales</taxon>
        <taxon>Bacillaceae</taxon>
        <taxon>Aliibacillus</taxon>
    </lineage>
</organism>
<dbReference type="Pfam" id="PF00326">
    <property type="entry name" value="Peptidase_S9"/>
    <property type="match status" value="1"/>
</dbReference>
<evidence type="ECO:0000256" key="1">
    <source>
        <dbReference type="ARBA" id="ARBA00022801"/>
    </source>
</evidence>
<dbReference type="InterPro" id="IPR050261">
    <property type="entry name" value="FrsA_esterase"/>
</dbReference>
<feature type="domain" description="Peptidase S9 prolyl oligopeptidase catalytic" evidence="2">
    <location>
        <begin position="97"/>
        <end position="253"/>
    </location>
</feature>
<dbReference type="Proteomes" id="UP001596143">
    <property type="component" value="Unassembled WGS sequence"/>
</dbReference>
<evidence type="ECO:0000313" key="4">
    <source>
        <dbReference type="Proteomes" id="UP001596143"/>
    </source>
</evidence>
<evidence type="ECO:0000259" key="2">
    <source>
        <dbReference type="Pfam" id="PF00326"/>
    </source>
</evidence>
<dbReference type="SUPFAM" id="SSF53474">
    <property type="entry name" value="alpha/beta-Hydrolases"/>
    <property type="match status" value="1"/>
</dbReference>
<evidence type="ECO:0000313" key="3">
    <source>
        <dbReference type="EMBL" id="MFC5627849.1"/>
    </source>
</evidence>
<sequence>MIILKEETFSGIPALHIVQSAKENEPLPTVLFWHGFTSGMEHNLHIAYQLVKRNIRVILPEAHHHGSRSQRLSEKELTFQFWPIVLQSVAETEDIYRSLEERHLLQNSRIFLAGTSMGGIITCGTLVKYPWVKGAAVLMGNPAWETFARRQITLLEQQGALPLSEEERENQVKQLIPFDLSQHIEAVNHRPLFFWHGRQDDVVPYIDSFSFYQQLKARTRLNDDETLVYHLDQEASHKVTRKAMLLMADWIAKHI</sequence>
<dbReference type="PANTHER" id="PTHR22946:SF9">
    <property type="entry name" value="POLYKETIDE TRANSFERASE AF380"/>
    <property type="match status" value="1"/>
</dbReference>
<dbReference type="Gene3D" id="3.40.50.1820">
    <property type="entry name" value="alpha/beta hydrolase"/>
    <property type="match status" value="1"/>
</dbReference>
<proteinExistence type="predicted"/>
<accession>A0ABW0U6G3</accession>
<dbReference type="PANTHER" id="PTHR22946">
    <property type="entry name" value="DIENELACTONE HYDROLASE DOMAIN-CONTAINING PROTEIN-RELATED"/>
    <property type="match status" value="1"/>
</dbReference>
<dbReference type="GO" id="GO:0004177">
    <property type="term" value="F:aminopeptidase activity"/>
    <property type="evidence" value="ECO:0007669"/>
    <property type="project" value="UniProtKB-KW"/>
</dbReference>
<dbReference type="InterPro" id="IPR029058">
    <property type="entry name" value="AB_hydrolase_fold"/>
</dbReference>
<protein>
    <submittedName>
        <fullName evidence="3">Serine aminopeptidase domain-containing protein</fullName>
    </submittedName>
</protein>
<gene>
    <name evidence="3" type="ORF">ACFPTR_02935</name>
</gene>
<dbReference type="EMBL" id="JBHSPF010000015">
    <property type="protein sequence ID" value="MFC5627849.1"/>
    <property type="molecule type" value="Genomic_DNA"/>
</dbReference>
<keyword evidence="4" id="KW-1185">Reference proteome</keyword>
<keyword evidence="3" id="KW-0031">Aminopeptidase</keyword>